<dbReference type="GeneID" id="7443282"/>
<keyword evidence="3" id="KW-0653">Protein transport</keyword>
<sequence>MIQQKDNQEVYQDCAEETGAILVVEILEHQSDVSNDDASRFFFEDLADSNGCSKPEDRVLHSSSDDTCNLIPNVLKSMQQLSVMESIHCFVSVGSQRVAQGRDTDIADRPIHNESKWIDIEMCALRMKHVETDLLLTLSTPNGNNAAEGVSKGREQHSNAFRSILSSFNVTDWSLFD</sequence>
<dbReference type="GO" id="GO:0005085">
    <property type="term" value="F:guanyl-nucleotide exchange factor activity"/>
    <property type="evidence" value="ECO:0000318"/>
    <property type="project" value="GO_Central"/>
</dbReference>
<dbReference type="eggNOG" id="KOG3329">
    <property type="taxonomic scope" value="Eukaryota"/>
</dbReference>
<dbReference type="Gene3D" id="3.40.1000.10">
    <property type="entry name" value="Mog1/PsbP, alpha/beta/alpha sandwich"/>
    <property type="match status" value="1"/>
</dbReference>
<proteinExistence type="inferred from homology"/>
<organism evidence="4 5">
    <name type="scientific">Thalassiosira pseudonana</name>
    <name type="common">Marine diatom</name>
    <name type="synonym">Cyclotella nana</name>
    <dbReference type="NCBI Taxonomy" id="35128"/>
    <lineage>
        <taxon>Eukaryota</taxon>
        <taxon>Sar</taxon>
        <taxon>Stramenopiles</taxon>
        <taxon>Ochrophyta</taxon>
        <taxon>Bacillariophyta</taxon>
        <taxon>Coscinodiscophyceae</taxon>
        <taxon>Thalassiosirophycidae</taxon>
        <taxon>Thalassiosirales</taxon>
        <taxon>Thalassiosiraceae</taxon>
        <taxon>Thalassiosira</taxon>
    </lineage>
</organism>
<reference evidence="4 5" key="1">
    <citation type="journal article" date="2004" name="Science">
        <title>The genome of the diatom Thalassiosira pseudonana: ecology, evolution, and metabolism.</title>
        <authorList>
            <person name="Armbrust E.V."/>
            <person name="Berges J.A."/>
            <person name="Bowler C."/>
            <person name="Green B.R."/>
            <person name="Martinez D."/>
            <person name="Putnam N.H."/>
            <person name="Zhou S."/>
            <person name="Allen A.E."/>
            <person name="Apt K.E."/>
            <person name="Bechner M."/>
            <person name="Brzezinski M.A."/>
            <person name="Chaal B.K."/>
            <person name="Chiovitti A."/>
            <person name="Davis A.K."/>
            <person name="Demarest M.S."/>
            <person name="Detter J.C."/>
            <person name="Glavina T."/>
            <person name="Goodstein D."/>
            <person name="Hadi M.Z."/>
            <person name="Hellsten U."/>
            <person name="Hildebrand M."/>
            <person name="Jenkins B.D."/>
            <person name="Jurka J."/>
            <person name="Kapitonov V.V."/>
            <person name="Kroger N."/>
            <person name="Lau W.W."/>
            <person name="Lane T.W."/>
            <person name="Larimer F.W."/>
            <person name="Lippmeier J.C."/>
            <person name="Lucas S."/>
            <person name="Medina M."/>
            <person name="Montsant A."/>
            <person name="Obornik M."/>
            <person name="Parker M.S."/>
            <person name="Palenik B."/>
            <person name="Pazour G.J."/>
            <person name="Richardson P.M."/>
            <person name="Rynearson T.A."/>
            <person name="Saito M.A."/>
            <person name="Schwartz D.C."/>
            <person name="Thamatrakoln K."/>
            <person name="Valentin K."/>
            <person name="Vardi A."/>
            <person name="Wilkerson F.P."/>
            <person name="Rokhsar D.S."/>
        </authorList>
    </citation>
    <scope>NUCLEOTIDE SEQUENCE [LARGE SCALE GENOMIC DNA]</scope>
    <source>
        <strain evidence="4 5">CCMP1335</strain>
    </source>
</reference>
<evidence type="ECO:0000256" key="1">
    <source>
        <dbReference type="ARBA" id="ARBA00010307"/>
    </source>
</evidence>
<accession>B8LBT3</accession>
<dbReference type="GO" id="GO:0005634">
    <property type="term" value="C:nucleus"/>
    <property type="evidence" value="ECO:0000318"/>
    <property type="project" value="GO_Central"/>
</dbReference>
<dbReference type="RefSeq" id="XP_002296541.1">
    <property type="nucleotide sequence ID" value="XM_002296505.1"/>
</dbReference>
<dbReference type="GO" id="GO:0031267">
    <property type="term" value="F:small GTPase binding"/>
    <property type="evidence" value="ECO:0000318"/>
    <property type="project" value="GO_Central"/>
</dbReference>
<dbReference type="InterPro" id="IPR007681">
    <property type="entry name" value="Mog1"/>
</dbReference>
<evidence type="ECO:0000256" key="3">
    <source>
        <dbReference type="ARBA" id="ARBA00022927"/>
    </source>
</evidence>
<dbReference type="PaxDb" id="35128-Thaps8707"/>
<dbReference type="AlphaFoldDB" id="B8LBT3"/>
<dbReference type="GO" id="GO:0015031">
    <property type="term" value="P:protein transport"/>
    <property type="evidence" value="ECO:0007669"/>
    <property type="project" value="UniProtKB-KW"/>
</dbReference>
<evidence type="ECO:0000313" key="5">
    <source>
        <dbReference type="Proteomes" id="UP000001449"/>
    </source>
</evidence>
<reference evidence="4 5" key="2">
    <citation type="journal article" date="2008" name="Nature">
        <title>The Phaeodactylum genome reveals the evolutionary history of diatom genomes.</title>
        <authorList>
            <person name="Bowler C."/>
            <person name="Allen A.E."/>
            <person name="Badger J.H."/>
            <person name="Grimwood J."/>
            <person name="Jabbari K."/>
            <person name="Kuo A."/>
            <person name="Maheswari U."/>
            <person name="Martens C."/>
            <person name="Maumus F."/>
            <person name="Otillar R.P."/>
            <person name="Rayko E."/>
            <person name="Salamov A."/>
            <person name="Vandepoele K."/>
            <person name="Beszteri B."/>
            <person name="Gruber A."/>
            <person name="Heijde M."/>
            <person name="Katinka M."/>
            <person name="Mock T."/>
            <person name="Valentin K."/>
            <person name="Verret F."/>
            <person name="Berges J.A."/>
            <person name="Brownlee C."/>
            <person name="Cadoret J.P."/>
            <person name="Chiovitti A."/>
            <person name="Choi C.J."/>
            <person name="Coesel S."/>
            <person name="De Martino A."/>
            <person name="Detter J.C."/>
            <person name="Durkin C."/>
            <person name="Falciatore A."/>
            <person name="Fournet J."/>
            <person name="Haruta M."/>
            <person name="Huysman M.J."/>
            <person name="Jenkins B.D."/>
            <person name="Jiroutova K."/>
            <person name="Jorgensen R.E."/>
            <person name="Joubert Y."/>
            <person name="Kaplan A."/>
            <person name="Kroger N."/>
            <person name="Kroth P.G."/>
            <person name="La Roche J."/>
            <person name="Lindquist E."/>
            <person name="Lommer M."/>
            <person name="Martin-Jezequel V."/>
            <person name="Lopez P.J."/>
            <person name="Lucas S."/>
            <person name="Mangogna M."/>
            <person name="McGinnis K."/>
            <person name="Medlin L.K."/>
            <person name="Montsant A."/>
            <person name="Oudot-Le Secq M.P."/>
            <person name="Napoli C."/>
            <person name="Obornik M."/>
            <person name="Parker M.S."/>
            <person name="Petit J.L."/>
            <person name="Porcel B.M."/>
            <person name="Poulsen N."/>
            <person name="Robison M."/>
            <person name="Rychlewski L."/>
            <person name="Rynearson T.A."/>
            <person name="Schmutz J."/>
            <person name="Shapiro H."/>
            <person name="Siaut M."/>
            <person name="Stanley M."/>
            <person name="Sussman M.R."/>
            <person name="Taylor A.R."/>
            <person name="Vardi A."/>
            <person name="von Dassow P."/>
            <person name="Vyverman W."/>
            <person name="Willis A."/>
            <person name="Wyrwicz L.S."/>
            <person name="Rokhsar D.S."/>
            <person name="Weissenbach J."/>
            <person name="Armbrust E.V."/>
            <person name="Green B.R."/>
            <person name="Van de Peer Y."/>
            <person name="Grigoriev I.V."/>
        </authorList>
    </citation>
    <scope>NUCLEOTIDE SEQUENCE [LARGE SCALE GENOMIC DNA]</scope>
    <source>
        <strain evidence="4 5">CCMP1335</strain>
    </source>
</reference>
<gene>
    <name evidence="4" type="ORF">THAPSDRAFT_8707</name>
</gene>
<evidence type="ECO:0000256" key="2">
    <source>
        <dbReference type="ARBA" id="ARBA00022448"/>
    </source>
</evidence>
<dbReference type="HOGENOM" id="CLU_081345_1_2_1"/>
<dbReference type="KEGG" id="tps:THAPSDRAFT_8707"/>
<dbReference type="EMBL" id="DS999415">
    <property type="protein sequence ID" value="EED87237.1"/>
    <property type="molecule type" value="Genomic_DNA"/>
</dbReference>
<dbReference type="SUPFAM" id="SSF55724">
    <property type="entry name" value="Mog1p/PsbP-like"/>
    <property type="match status" value="1"/>
</dbReference>
<dbReference type="InterPro" id="IPR016123">
    <property type="entry name" value="Mog1/PsbP_a/b/a-sand"/>
</dbReference>
<dbReference type="OMA" id="NEARWID"/>
<protein>
    <submittedName>
        <fullName evidence="4">Uncharacterized protein</fullName>
    </submittedName>
</protein>
<dbReference type="Pfam" id="PF04603">
    <property type="entry name" value="Mog1"/>
    <property type="match status" value="1"/>
</dbReference>
<dbReference type="STRING" id="35128.B8LBT3"/>
<dbReference type="Proteomes" id="UP000001449">
    <property type="component" value="Chromosome 11"/>
</dbReference>
<dbReference type="PANTHER" id="PTHR15837:SF0">
    <property type="entry name" value="RAN GUANINE NUCLEOTIDE RELEASE FACTOR"/>
    <property type="match status" value="1"/>
</dbReference>
<keyword evidence="5" id="KW-1185">Reference proteome</keyword>
<name>B8LBT3_THAPS</name>
<dbReference type="PANTHER" id="PTHR15837">
    <property type="entry name" value="RAN GUANINE NUCLEOTIDE RELEASE FACTOR"/>
    <property type="match status" value="1"/>
</dbReference>
<dbReference type="InParanoid" id="B8LBT3"/>
<evidence type="ECO:0000313" key="4">
    <source>
        <dbReference type="EMBL" id="EED87237.1"/>
    </source>
</evidence>
<comment type="similarity">
    <text evidence="1">Belongs to the MOG1 family.</text>
</comment>
<keyword evidence="2" id="KW-0813">Transport</keyword>